<evidence type="ECO:0000313" key="2">
    <source>
        <dbReference type="Proteomes" id="UP001647509"/>
    </source>
</evidence>
<dbReference type="EMBL" id="JAHKPD010000018">
    <property type="protein sequence ID" value="MBU2951677.1"/>
    <property type="molecule type" value="Genomic_DNA"/>
</dbReference>
<evidence type="ECO:0000313" key="1">
    <source>
        <dbReference type="EMBL" id="MBU2951677.1"/>
    </source>
</evidence>
<sequence length="383" mass="42799">MKKITLLIVLFITISSCKSHLNHPKTAIQPTLETPKLEVSQSAKTGLDSLVAKVAMTNGCRMTATIKGPNTTAYYSGFDGRTNEKITDFNDLYEIGSCTKMFTAASIFQLIEKKKLKLDDHLTSLLPNKTLYKDLLIVDGKNYIDSVKVINLLNHTSGFPEYFLEDEEKVVELHSDPSELFTAEKLINMAKANPDKNMFIPGSKFSYCNVNYILLGLIIEKFSKQTYQEYVQEHIIMPLALKNTYLGSVFPNARRPKGHYKGKTILMPLTMAGSAGEILSNLDDMQTFISAWNKGELFNNPNTLNGIKNDHFNTMVPNAITYGAGVINLMNLSLGHAGQTFGYQAYVGTMISNHYTFVFSIDDATVSAWYPAIETSRLLKHIK</sequence>
<protein>
    <submittedName>
        <fullName evidence="1">Beta-lactamase family protein</fullName>
    </submittedName>
</protein>
<reference evidence="1" key="1">
    <citation type="submission" date="2021-05" db="EMBL/GenBank/DDBJ databases">
        <title>Draft genomes of bacteria isolated from model marine particles.</title>
        <authorList>
            <person name="Datta M.S."/>
            <person name="Schwartzman J.A."/>
            <person name="Enke T.N."/>
            <person name="Saavedra J."/>
            <person name="Cermak N."/>
            <person name="Cordero O.X."/>
        </authorList>
    </citation>
    <scope>NUCLEOTIDE SEQUENCE</scope>
    <source>
        <strain evidence="1">I2M19</strain>
    </source>
</reference>
<name>A0ACC5UBI9_9FLAO</name>
<comment type="caution">
    <text evidence="1">The sequence shown here is derived from an EMBL/GenBank/DDBJ whole genome shotgun (WGS) entry which is preliminary data.</text>
</comment>
<gene>
    <name evidence="1" type="ORF">KO493_13305</name>
</gene>
<organism evidence="1 2">
    <name type="scientific">Pseudotamlana agarivorans</name>
    <dbReference type="NCBI Taxonomy" id="481183"/>
    <lineage>
        <taxon>Bacteria</taxon>
        <taxon>Pseudomonadati</taxon>
        <taxon>Bacteroidota</taxon>
        <taxon>Flavobacteriia</taxon>
        <taxon>Flavobacteriales</taxon>
        <taxon>Flavobacteriaceae</taxon>
        <taxon>Pseudotamlana</taxon>
    </lineage>
</organism>
<keyword evidence="2" id="KW-1185">Reference proteome</keyword>
<proteinExistence type="predicted"/>
<accession>A0ACC5UBI9</accession>
<dbReference type="Proteomes" id="UP001647509">
    <property type="component" value="Unassembled WGS sequence"/>
</dbReference>